<gene>
    <name evidence="7" type="ORF">ACFQ07_19155</name>
</gene>
<keyword evidence="3 7" id="KW-0067">ATP-binding</keyword>
<dbReference type="InterPro" id="IPR047641">
    <property type="entry name" value="ABC_transpr_MalK/UgpC-like"/>
</dbReference>
<keyword evidence="4" id="KW-1278">Translocase</keyword>
<dbReference type="Pfam" id="PF00005">
    <property type="entry name" value="ABC_tran"/>
    <property type="match status" value="1"/>
</dbReference>
<evidence type="ECO:0000256" key="4">
    <source>
        <dbReference type="ARBA" id="ARBA00022967"/>
    </source>
</evidence>
<evidence type="ECO:0000313" key="7">
    <source>
        <dbReference type="EMBL" id="MFD0854365.1"/>
    </source>
</evidence>
<evidence type="ECO:0000259" key="6">
    <source>
        <dbReference type="PROSITE" id="PS50893"/>
    </source>
</evidence>
<evidence type="ECO:0000256" key="1">
    <source>
        <dbReference type="ARBA" id="ARBA00022475"/>
    </source>
</evidence>
<name>A0ABW3CJ88_9ACTN</name>
<dbReference type="InterPro" id="IPR003593">
    <property type="entry name" value="AAA+_ATPase"/>
</dbReference>
<dbReference type="EMBL" id="JBHTIR010002885">
    <property type="protein sequence ID" value="MFD0854365.1"/>
    <property type="molecule type" value="Genomic_DNA"/>
</dbReference>
<feature type="non-terminal residue" evidence="7">
    <location>
        <position position="276"/>
    </location>
</feature>
<accession>A0ABW3CJ88</accession>
<evidence type="ECO:0000256" key="3">
    <source>
        <dbReference type="ARBA" id="ARBA00022840"/>
    </source>
</evidence>
<keyword evidence="8" id="KW-1185">Reference proteome</keyword>
<comment type="caution">
    <text evidence="7">The sequence shown here is derived from an EMBL/GenBank/DDBJ whole genome shotgun (WGS) entry which is preliminary data.</text>
</comment>
<evidence type="ECO:0000313" key="8">
    <source>
        <dbReference type="Proteomes" id="UP001597083"/>
    </source>
</evidence>
<organism evidence="7 8">
    <name type="scientific">Actinomadura adrarensis</name>
    <dbReference type="NCBI Taxonomy" id="1819600"/>
    <lineage>
        <taxon>Bacteria</taxon>
        <taxon>Bacillati</taxon>
        <taxon>Actinomycetota</taxon>
        <taxon>Actinomycetes</taxon>
        <taxon>Streptosporangiales</taxon>
        <taxon>Thermomonosporaceae</taxon>
        <taxon>Actinomadura</taxon>
    </lineage>
</organism>
<dbReference type="PANTHER" id="PTHR43875">
    <property type="entry name" value="MALTODEXTRIN IMPORT ATP-BINDING PROTEIN MSMX"/>
    <property type="match status" value="1"/>
</dbReference>
<dbReference type="Gene3D" id="3.40.50.300">
    <property type="entry name" value="P-loop containing nucleotide triphosphate hydrolases"/>
    <property type="match status" value="1"/>
</dbReference>
<protein>
    <submittedName>
        <fullName evidence="7">ABC transporter ATP-binding protein</fullName>
    </submittedName>
</protein>
<dbReference type="SUPFAM" id="SSF52540">
    <property type="entry name" value="P-loop containing nucleoside triphosphate hydrolases"/>
    <property type="match status" value="1"/>
</dbReference>
<keyword evidence="1" id="KW-1003">Cell membrane</keyword>
<sequence>MKAGECLVLLGPSGCGKTTLLRSIAGLEHPDSGRIDVEGRPVFSSQDKINRSPQQRKLSMVFQSYALWPNMSVFDNIAYPLRQRGLKRAELKAEVERAGQLVGLDEILRSFPNHISGGQQQRVALARALVSGDSLVLFDEPLSNVDAKVRKELRIELKGLQHKLGFAAVYVTHDQEEAMELGHRIAVLERGKIAQIASPEELYSQPASRYVATFVGSTNEIEGTVESAGADGAVLSTTLGKVVGARVGPDVAVGEKAVAIFRPEAGRVRAERPEGP</sequence>
<keyword evidence="5" id="KW-0472">Membrane</keyword>
<dbReference type="Proteomes" id="UP001597083">
    <property type="component" value="Unassembled WGS sequence"/>
</dbReference>
<dbReference type="InterPro" id="IPR017871">
    <property type="entry name" value="ABC_transporter-like_CS"/>
</dbReference>
<evidence type="ECO:0000256" key="5">
    <source>
        <dbReference type="ARBA" id="ARBA00023136"/>
    </source>
</evidence>
<dbReference type="PROSITE" id="PS50893">
    <property type="entry name" value="ABC_TRANSPORTER_2"/>
    <property type="match status" value="1"/>
</dbReference>
<dbReference type="PROSITE" id="PS00211">
    <property type="entry name" value="ABC_TRANSPORTER_1"/>
    <property type="match status" value="1"/>
</dbReference>
<keyword evidence="2" id="KW-0547">Nucleotide-binding</keyword>
<dbReference type="InterPro" id="IPR003439">
    <property type="entry name" value="ABC_transporter-like_ATP-bd"/>
</dbReference>
<dbReference type="Gene3D" id="2.40.50.100">
    <property type="match status" value="1"/>
</dbReference>
<reference evidence="8" key="1">
    <citation type="journal article" date="2019" name="Int. J. Syst. Evol. Microbiol.">
        <title>The Global Catalogue of Microorganisms (GCM) 10K type strain sequencing project: providing services to taxonomists for standard genome sequencing and annotation.</title>
        <authorList>
            <consortium name="The Broad Institute Genomics Platform"/>
            <consortium name="The Broad Institute Genome Sequencing Center for Infectious Disease"/>
            <person name="Wu L."/>
            <person name="Ma J."/>
        </authorList>
    </citation>
    <scope>NUCLEOTIDE SEQUENCE [LARGE SCALE GENOMIC DNA]</scope>
    <source>
        <strain evidence="8">JCM 31696</strain>
    </source>
</reference>
<proteinExistence type="predicted"/>
<feature type="domain" description="ABC transporter" evidence="6">
    <location>
        <begin position="1"/>
        <end position="215"/>
    </location>
</feature>
<evidence type="ECO:0000256" key="2">
    <source>
        <dbReference type="ARBA" id="ARBA00022741"/>
    </source>
</evidence>
<dbReference type="SMART" id="SM00382">
    <property type="entry name" value="AAA"/>
    <property type="match status" value="1"/>
</dbReference>
<dbReference type="InterPro" id="IPR027417">
    <property type="entry name" value="P-loop_NTPase"/>
</dbReference>
<dbReference type="PANTHER" id="PTHR43875:SF15">
    <property type="entry name" value="TREHALOSE IMPORT ATP-BINDING PROTEIN SUGC"/>
    <property type="match status" value="1"/>
</dbReference>
<dbReference type="GO" id="GO:0005524">
    <property type="term" value="F:ATP binding"/>
    <property type="evidence" value="ECO:0007669"/>
    <property type="project" value="UniProtKB-KW"/>
</dbReference>